<reference evidence="2 3" key="1">
    <citation type="submission" date="2019-12" db="EMBL/GenBank/DDBJ databases">
        <authorList>
            <person name="Huq M.A."/>
        </authorList>
    </citation>
    <scope>NUCLEOTIDE SEQUENCE [LARGE SCALE GENOMIC DNA]</scope>
    <source>
        <strain evidence="2 3">MAH-20</strain>
    </source>
</reference>
<gene>
    <name evidence="2" type="ORF">GON01_09270</name>
</gene>
<comment type="caution">
    <text evidence="2">The sequence shown here is derived from an EMBL/GenBank/DDBJ whole genome shotgun (WGS) entry which is preliminary data.</text>
</comment>
<sequence>MNLQPTEHEAADLMTRHGITRVQAVQYRYKSWRYSNLSDAVAQAERDASAQLDDPTSAYHSLRPHS</sequence>
<protein>
    <submittedName>
        <fullName evidence="2">Uncharacterized protein</fullName>
    </submittedName>
</protein>
<feature type="region of interest" description="Disordered" evidence="1">
    <location>
        <begin position="44"/>
        <end position="66"/>
    </location>
</feature>
<dbReference type="AlphaFoldDB" id="A0A6I4J0M1"/>
<evidence type="ECO:0000313" key="3">
    <source>
        <dbReference type="Proteomes" id="UP000441389"/>
    </source>
</evidence>
<proteinExistence type="predicted"/>
<evidence type="ECO:0000256" key="1">
    <source>
        <dbReference type="SAM" id="MobiDB-lite"/>
    </source>
</evidence>
<dbReference type="RefSeq" id="WP_157027099.1">
    <property type="nucleotide sequence ID" value="NZ_WQMS01000010.1"/>
</dbReference>
<evidence type="ECO:0000313" key="2">
    <source>
        <dbReference type="EMBL" id="MVO78122.1"/>
    </source>
</evidence>
<organism evidence="2 3">
    <name type="scientific">Sphingomonas horti</name>
    <dbReference type="NCBI Taxonomy" id="2682842"/>
    <lineage>
        <taxon>Bacteria</taxon>
        <taxon>Pseudomonadati</taxon>
        <taxon>Pseudomonadota</taxon>
        <taxon>Alphaproteobacteria</taxon>
        <taxon>Sphingomonadales</taxon>
        <taxon>Sphingomonadaceae</taxon>
        <taxon>Sphingomonas</taxon>
    </lineage>
</organism>
<name>A0A6I4J0M1_9SPHN</name>
<keyword evidence="3" id="KW-1185">Reference proteome</keyword>
<dbReference type="EMBL" id="WQMS01000010">
    <property type="protein sequence ID" value="MVO78122.1"/>
    <property type="molecule type" value="Genomic_DNA"/>
</dbReference>
<dbReference type="Proteomes" id="UP000441389">
    <property type="component" value="Unassembled WGS sequence"/>
</dbReference>
<accession>A0A6I4J0M1</accession>